<evidence type="ECO:0000313" key="2">
    <source>
        <dbReference type="EMBL" id="NBI27479.1"/>
    </source>
</evidence>
<keyword evidence="3" id="KW-1185">Reference proteome</keyword>
<evidence type="ECO:0000259" key="1">
    <source>
        <dbReference type="Pfam" id="PF12867"/>
    </source>
</evidence>
<gene>
    <name evidence="2" type="ORF">ERL59_00655</name>
</gene>
<dbReference type="InterPro" id="IPR034660">
    <property type="entry name" value="DinB/YfiT-like"/>
</dbReference>
<accession>A0A6N9PVC9</accession>
<feature type="domain" description="DinB-like" evidence="1">
    <location>
        <begin position="6"/>
        <end position="154"/>
    </location>
</feature>
<dbReference type="Gene3D" id="1.20.120.450">
    <property type="entry name" value="dinb family like domain"/>
    <property type="match status" value="1"/>
</dbReference>
<dbReference type="Pfam" id="PF12867">
    <property type="entry name" value="DinB_2"/>
    <property type="match status" value="1"/>
</dbReference>
<dbReference type="RefSeq" id="WP_160643445.1">
    <property type="nucleotide sequence ID" value="NZ_SIJB01000001.1"/>
</dbReference>
<dbReference type="AlphaFoldDB" id="A0A6N9PVC9"/>
<dbReference type="Proteomes" id="UP000448943">
    <property type="component" value="Unassembled WGS sequence"/>
</dbReference>
<comment type="caution">
    <text evidence="2">The sequence shown here is derived from an EMBL/GenBank/DDBJ whole genome shotgun (WGS) entry which is preliminary data.</text>
</comment>
<protein>
    <submittedName>
        <fullName evidence="2">DinB family protein</fullName>
    </submittedName>
</protein>
<sequence length="164" mass="19201">MEFVTEVRKKLIQTVESLNDEQINQKLTNDDWSIVQILHHLYLTEYAIQAGFNHVIQKNKQNPTTIKSFEIVTDRTIKRAAPDHIQPTDQYMSKQEILRLLSESRNQLIGILNQIEDYSLLSNLSMSHPFLGRLNLDQYLEFIGVHEQRHIKQIEELKSSMIVS</sequence>
<dbReference type="InterPro" id="IPR024775">
    <property type="entry name" value="DinB-like"/>
</dbReference>
<proteinExistence type="predicted"/>
<name>A0A6N9PVC9_9BACL</name>
<reference evidence="2 3" key="1">
    <citation type="submission" date="2019-01" db="EMBL/GenBank/DDBJ databases">
        <title>Chengkuizengella sp. nov., isolated from deep-sea sediment of East Pacific Ocean.</title>
        <authorList>
            <person name="Yang J."/>
            <person name="Lai Q."/>
            <person name="Shao Z."/>
        </authorList>
    </citation>
    <scope>NUCLEOTIDE SEQUENCE [LARGE SCALE GENOMIC DNA]</scope>
    <source>
        <strain evidence="2 3">YPA3-1-1</strain>
    </source>
</reference>
<evidence type="ECO:0000313" key="3">
    <source>
        <dbReference type="Proteomes" id="UP000448943"/>
    </source>
</evidence>
<dbReference type="EMBL" id="SIJB01000001">
    <property type="protein sequence ID" value="NBI27479.1"/>
    <property type="molecule type" value="Genomic_DNA"/>
</dbReference>
<dbReference type="OrthoDB" id="5464839at2"/>
<organism evidence="2 3">
    <name type="scientific">Chengkuizengella marina</name>
    <dbReference type="NCBI Taxonomy" id="2507566"/>
    <lineage>
        <taxon>Bacteria</taxon>
        <taxon>Bacillati</taxon>
        <taxon>Bacillota</taxon>
        <taxon>Bacilli</taxon>
        <taxon>Bacillales</taxon>
        <taxon>Paenibacillaceae</taxon>
        <taxon>Chengkuizengella</taxon>
    </lineage>
</organism>
<dbReference type="SUPFAM" id="SSF109854">
    <property type="entry name" value="DinB/YfiT-like putative metalloenzymes"/>
    <property type="match status" value="1"/>
</dbReference>